<dbReference type="EMBL" id="CAXLJM020000013">
    <property type="protein sequence ID" value="CAL8079045.1"/>
    <property type="molecule type" value="Genomic_DNA"/>
</dbReference>
<evidence type="ECO:0008006" key="4">
    <source>
        <dbReference type="Google" id="ProtNLM"/>
    </source>
</evidence>
<reference evidence="2 3" key="1">
    <citation type="submission" date="2024-08" db="EMBL/GenBank/DDBJ databases">
        <authorList>
            <person name="Cucini C."/>
            <person name="Frati F."/>
        </authorList>
    </citation>
    <scope>NUCLEOTIDE SEQUENCE [LARGE SCALE GENOMIC DNA]</scope>
</reference>
<evidence type="ECO:0000313" key="3">
    <source>
        <dbReference type="Proteomes" id="UP001642540"/>
    </source>
</evidence>
<comment type="caution">
    <text evidence="2">The sequence shown here is derived from an EMBL/GenBank/DDBJ whole genome shotgun (WGS) entry which is preliminary data.</text>
</comment>
<dbReference type="Proteomes" id="UP001642540">
    <property type="component" value="Unassembled WGS sequence"/>
</dbReference>
<evidence type="ECO:0000313" key="2">
    <source>
        <dbReference type="EMBL" id="CAL8079045.1"/>
    </source>
</evidence>
<evidence type="ECO:0000256" key="1">
    <source>
        <dbReference type="SAM" id="MobiDB-lite"/>
    </source>
</evidence>
<feature type="region of interest" description="Disordered" evidence="1">
    <location>
        <begin position="60"/>
        <end position="89"/>
    </location>
</feature>
<keyword evidence="3" id="KW-1185">Reference proteome</keyword>
<protein>
    <recommendedName>
        <fullName evidence="4">HTH psq-type domain-containing protein</fullName>
    </recommendedName>
</protein>
<proteinExistence type="predicted"/>
<gene>
    <name evidence="2" type="ORF">ODALV1_LOCUS4264</name>
</gene>
<name>A0ABP1PZI8_9HEXA</name>
<sequence length="167" mass="19108">MLTNFGSFFIITNFLDSAGDGKEVRDSALTGLQSGMTLRQCSETYWIRKKTLSKLKSQESRIYESGSEQAEQNSGDKKDHGKMPTLPPGIRPIKIRVIRKHKVEVLTDAALCIPEGMTFQQVSEKFDVPKTTLRDFMVRLDVVCFKEDFQRKENLTVGLQQLYQFHL</sequence>
<organism evidence="2 3">
    <name type="scientific">Orchesella dallaii</name>
    <dbReference type="NCBI Taxonomy" id="48710"/>
    <lineage>
        <taxon>Eukaryota</taxon>
        <taxon>Metazoa</taxon>
        <taxon>Ecdysozoa</taxon>
        <taxon>Arthropoda</taxon>
        <taxon>Hexapoda</taxon>
        <taxon>Collembola</taxon>
        <taxon>Entomobryomorpha</taxon>
        <taxon>Entomobryoidea</taxon>
        <taxon>Orchesellidae</taxon>
        <taxon>Orchesellinae</taxon>
        <taxon>Orchesella</taxon>
    </lineage>
</organism>
<accession>A0ABP1PZI8</accession>